<dbReference type="Proteomes" id="UP001153069">
    <property type="component" value="Unassembled WGS sequence"/>
</dbReference>
<dbReference type="GO" id="GO:0006355">
    <property type="term" value="P:regulation of DNA-templated transcription"/>
    <property type="evidence" value="ECO:0007669"/>
    <property type="project" value="InterPro"/>
</dbReference>
<keyword evidence="4" id="KW-0238">DNA-binding</keyword>
<keyword evidence="11" id="KW-1185">Reference proteome</keyword>
<dbReference type="PRINTS" id="PR00038">
    <property type="entry name" value="HTHLUXR"/>
</dbReference>
<feature type="chain" id="PRO_5040194313" evidence="7">
    <location>
        <begin position="24"/>
        <end position="317"/>
    </location>
</feature>
<dbReference type="GO" id="GO:0000976">
    <property type="term" value="F:transcription cis-regulatory region binding"/>
    <property type="evidence" value="ECO:0007669"/>
    <property type="project" value="TreeGrafter"/>
</dbReference>
<comment type="caution">
    <text evidence="10">The sequence shown here is derived from an EMBL/GenBank/DDBJ whole genome shotgun (WGS) entry which is preliminary data.</text>
</comment>
<dbReference type="SMART" id="SM00448">
    <property type="entry name" value="REC"/>
    <property type="match status" value="1"/>
</dbReference>
<keyword evidence="5" id="KW-0804">Transcription</keyword>
<dbReference type="GO" id="GO:0005829">
    <property type="term" value="C:cytosol"/>
    <property type="evidence" value="ECO:0007669"/>
    <property type="project" value="TreeGrafter"/>
</dbReference>
<reference evidence="10" key="1">
    <citation type="submission" date="2020-06" db="EMBL/GenBank/DDBJ databases">
        <authorList>
            <consortium name="Plant Systems Biology data submission"/>
        </authorList>
    </citation>
    <scope>NUCLEOTIDE SEQUENCE</scope>
    <source>
        <strain evidence="10">D6</strain>
    </source>
</reference>
<accession>A0A9N8DC61</accession>
<feature type="modified residue" description="4-aspartylphosphate" evidence="6">
    <location>
        <position position="140"/>
    </location>
</feature>
<dbReference type="InterPro" id="IPR000792">
    <property type="entry name" value="Tscrpt_reg_LuxR_C"/>
</dbReference>
<dbReference type="SUPFAM" id="SSF46894">
    <property type="entry name" value="C-terminal effector domain of the bipartite response regulators"/>
    <property type="match status" value="1"/>
</dbReference>
<evidence type="ECO:0000256" key="6">
    <source>
        <dbReference type="PROSITE-ProRule" id="PRU00169"/>
    </source>
</evidence>
<evidence type="ECO:0000256" key="3">
    <source>
        <dbReference type="ARBA" id="ARBA00023015"/>
    </source>
</evidence>
<dbReference type="InterPro" id="IPR039420">
    <property type="entry name" value="WalR-like"/>
</dbReference>
<evidence type="ECO:0000259" key="8">
    <source>
        <dbReference type="PROSITE" id="PS50043"/>
    </source>
</evidence>
<dbReference type="OrthoDB" id="204659at2759"/>
<dbReference type="SMART" id="SM00421">
    <property type="entry name" value="HTH_LUXR"/>
    <property type="match status" value="1"/>
</dbReference>
<evidence type="ECO:0000256" key="2">
    <source>
        <dbReference type="ARBA" id="ARBA00023012"/>
    </source>
</evidence>
<evidence type="ECO:0000259" key="9">
    <source>
        <dbReference type="PROSITE" id="PS50110"/>
    </source>
</evidence>
<keyword evidence="2" id="KW-0902">Two-component regulatory system</keyword>
<keyword evidence="3" id="KW-0805">Transcription regulation</keyword>
<evidence type="ECO:0000256" key="7">
    <source>
        <dbReference type="SAM" id="SignalP"/>
    </source>
</evidence>
<dbReference type="PANTHER" id="PTHR48111:SF1">
    <property type="entry name" value="TWO-COMPONENT RESPONSE REGULATOR ORR33"/>
    <property type="match status" value="1"/>
</dbReference>
<sequence length="317" mass="35703">MKSHATTFRLAFALSLLFISSSAFQVFPNYNFNGKKHSSVYQSSLQVGDHYDDDEALAELDGIKADIDDFSRDDEFQKRANRWILLVDDEASIRKSVGQLLFDRGFQVTACADAPTALQVAKERRDDMGNSRLPDVIVSDIRMPDMDGLEFLQVLRQDDRLQAIPVVLLTAKGMVQDRIAGYNAGADIYLPKPFDPEELLSICDGLIAQYEILNGADIEMDDLRQDLDEIKYMLLEKGGGGVGNGWVDEGTNVFLAPDEREVLELLCQGLRNQEIADKTFLSKRRVEQLLTNMYRKVNVKNRTELVRWAVSSGNVKI</sequence>
<feature type="domain" description="HTH luxR-type" evidence="8">
    <location>
        <begin position="248"/>
        <end position="313"/>
    </location>
</feature>
<dbReference type="Pfam" id="PF00072">
    <property type="entry name" value="Response_reg"/>
    <property type="match status" value="1"/>
</dbReference>
<dbReference type="Gene3D" id="3.40.50.2300">
    <property type="match status" value="1"/>
</dbReference>
<evidence type="ECO:0000313" key="11">
    <source>
        <dbReference type="Proteomes" id="UP001153069"/>
    </source>
</evidence>
<dbReference type="AlphaFoldDB" id="A0A9N8DC61"/>
<dbReference type="GO" id="GO:0032993">
    <property type="term" value="C:protein-DNA complex"/>
    <property type="evidence" value="ECO:0007669"/>
    <property type="project" value="TreeGrafter"/>
</dbReference>
<dbReference type="GO" id="GO:0000156">
    <property type="term" value="F:phosphorelay response regulator activity"/>
    <property type="evidence" value="ECO:0007669"/>
    <property type="project" value="TreeGrafter"/>
</dbReference>
<dbReference type="CDD" id="cd06170">
    <property type="entry name" value="LuxR_C_like"/>
    <property type="match status" value="1"/>
</dbReference>
<keyword evidence="1 6" id="KW-0597">Phosphoprotein</keyword>
<proteinExistence type="predicted"/>
<evidence type="ECO:0000256" key="4">
    <source>
        <dbReference type="ARBA" id="ARBA00023125"/>
    </source>
</evidence>
<evidence type="ECO:0000313" key="10">
    <source>
        <dbReference type="EMBL" id="CAB9497795.1"/>
    </source>
</evidence>
<dbReference type="InterPro" id="IPR016032">
    <property type="entry name" value="Sig_transdc_resp-reg_C-effctor"/>
</dbReference>
<protein>
    <submittedName>
        <fullName evidence="10">Virulence factors putative positive transcription regulator BvgA</fullName>
    </submittedName>
</protein>
<dbReference type="Gene3D" id="1.10.10.10">
    <property type="entry name" value="Winged helix-like DNA-binding domain superfamily/Winged helix DNA-binding domain"/>
    <property type="match status" value="1"/>
</dbReference>
<dbReference type="InterPro" id="IPR001789">
    <property type="entry name" value="Sig_transdc_resp-reg_receiver"/>
</dbReference>
<dbReference type="PROSITE" id="PS50110">
    <property type="entry name" value="RESPONSE_REGULATORY"/>
    <property type="match status" value="1"/>
</dbReference>
<gene>
    <name evidence="10" type="ORF">SEMRO_25_G017380.1</name>
</gene>
<dbReference type="EMBL" id="CAICTM010000025">
    <property type="protein sequence ID" value="CAB9497795.1"/>
    <property type="molecule type" value="Genomic_DNA"/>
</dbReference>
<evidence type="ECO:0000256" key="5">
    <source>
        <dbReference type="ARBA" id="ARBA00023163"/>
    </source>
</evidence>
<dbReference type="InterPro" id="IPR036388">
    <property type="entry name" value="WH-like_DNA-bd_sf"/>
</dbReference>
<dbReference type="PROSITE" id="PS50043">
    <property type="entry name" value="HTH_LUXR_2"/>
    <property type="match status" value="1"/>
</dbReference>
<dbReference type="PANTHER" id="PTHR48111">
    <property type="entry name" value="REGULATOR OF RPOS"/>
    <property type="match status" value="1"/>
</dbReference>
<dbReference type="SUPFAM" id="SSF52172">
    <property type="entry name" value="CheY-like"/>
    <property type="match status" value="1"/>
</dbReference>
<evidence type="ECO:0000256" key="1">
    <source>
        <dbReference type="ARBA" id="ARBA00022553"/>
    </source>
</evidence>
<feature type="domain" description="Response regulatory" evidence="9">
    <location>
        <begin position="83"/>
        <end position="207"/>
    </location>
</feature>
<feature type="signal peptide" evidence="7">
    <location>
        <begin position="1"/>
        <end position="23"/>
    </location>
</feature>
<name>A0A9N8DC61_9STRA</name>
<organism evidence="10 11">
    <name type="scientific">Seminavis robusta</name>
    <dbReference type="NCBI Taxonomy" id="568900"/>
    <lineage>
        <taxon>Eukaryota</taxon>
        <taxon>Sar</taxon>
        <taxon>Stramenopiles</taxon>
        <taxon>Ochrophyta</taxon>
        <taxon>Bacillariophyta</taxon>
        <taxon>Bacillariophyceae</taxon>
        <taxon>Bacillariophycidae</taxon>
        <taxon>Naviculales</taxon>
        <taxon>Naviculaceae</taxon>
        <taxon>Seminavis</taxon>
    </lineage>
</organism>
<dbReference type="Pfam" id="PF00196">
    <property type="entry name" value="GerE"/>
    <property type="match status" value="1"/>
</dbReference>
<dbReference type="InterPro" id="IPR011006">
    <property type="entry name" value="CheY-like_superfamily"/>
</dbReference>
<keyword evidence="7" id="KW-0732">Signal</keyword>